<keyword evidence="3" id="KW-1185">Reference proteome</keyword>
<evidence type="ECO:0000313" key="3">
    <source>
        <dbReference type="Proteomes" id="UP000027192"/>
    </source>
</evidence>
<accession>A0A066RSH9</accession>
<dbReference type="RefSeq" id="WP_081819519.1">
    <property type="nucleotide sequence ID" value="NZ_JAGSGC010000011.1"/>
</dbReference>
<keyword evidence="1" id="KW-0732">Signal</keyword>
<dbReference type="EMBL" id="JMIB01000003">
    <property type="protein sequence ID" value="KDM93289.1"/>
    <property type="molecule type" value="Genomic_DNA"/>
</dbReference>
<sequence length="326" mass="36987">MVDCCALNLAKTLLIGGSLCHFVWAAPTATQQDFGPLKTYAQSPLQSTSLSPQLRSGFALPADSLEFYANTTASSIWAETDEYRADYYQSTFSTGLMWQITEGWQLELDASWRIALDTHLDNLTMGFHKLFGIDPNGRDNVPRHSFEISIPEYDVAYSDFKGETLSRTFTLYSGWQVVDYPNESLSIGVSLYYNYVGSGPFHTHNFEQALQLNYSYHQARHRFHAMFGGVYRKNPAALIPYNELTYAAAAGWQYQFNGPHRFLLEYHFYEGASEATSALSQASNEILTGYRYHFSSSVLELILTENVFNMDNSPDVAITLGYRQRW</sequence>
<dbReference type="AlphaFoldDB" id="A0A066RSH9"/>
<dbReference type="InterPro" id="IPR021523">
    <property type="entry name" value="DUF3187"/>
</dbReference>
<protein>
    <recommendedName>
        <fullName evidence="4">Outer membrane beta-barrel domain protein</fullName>
    </recommendedName>
</protein>
<reference evidence="2 3" key="1">
    <citation type="submission" date="2014-04" db="EMBL/GenBank/DDBJ databases">
        <title>Draft genome sequence of Photobacterium halotolerans S2753: a solonamide, ngercheumicin and holomycin producer.</title>
        <authorList>
            <person name="Machado H.R."/>
            <person name="Gram L."/>
        </authorList>
    </citation>
    <scope>NUCLEOTIDE SEQUENCE [LARGE SCALE GENOMIC DNA]</scope>
    <source>
        <strain evidence="2 3">S2753</strain>
    </source>
</reference>
<dbReference type="Proteomes" id="UP000027192">
    <property type="component" value="Unassembled WGS sequence"/>
</dbReference>
<proteinExistence type="predicted"/>
<comment type="caution">
    <text evidence="2">The sequence shown here is derived from an EMBL/GenBank/DDBJ whole genome shotgun (WGS) entry which is preliminary data.</text>
</comment>
<evidence type="ECO:0000313" key="2">
    <source>
        <dbReference type="EMBL" id="KDM93289.1"/>
    </source>
</evidence>
<gene>
    <name evidence="2" type="ORF">EA58_01380</name>
</gene>
<dbReference type="Pfam" id="PF11383">
    <property type="entry name" value="DUF3187"/>
    <property type="match status" value="1"/>
</dbReference>
<feature type="chain" id="PRO_5001630671" description="Outer membrane beta-barrel domain protein" evidence="1">
    <location>
        <begin position="26"/>
        <end position="326"/>
    </location>
</feature>
<dbReference type="OrthoDB" id="5852241at2"/>
<evidence type="ECO:0000256" key="1">
    <source>
        <dbReference type="SAM" id="SignalP"/>
    </source>
</evidence>
<evidence type="ECO:0008006" key="4">
    <source>
        <dbReference type="Google" id="ProtNLM"/>
    </source>
</evidence>
<organism evidence="2 3">
    <name type="scientific">Photobacterium galatheae</name>
    <dbReference type="NCBI Taxonomy" id="1654360"/>
    <lineage>
        <taxon>Bacteria</taxon>
        <taxon>Pseudomonadati</taxon>
        <taxon>Pseudomonadota</taxon>
        <taxon>Gammaproteobacteria</taxon>
        <taxon>Vibrionales</taxon>
        <taxon>Vibrionaceae</taxon>
        <taxon>Photobacterium</taxon>
    </lineage>
</organism>
<feature type="signal peptide" evidence="1">
    <location>
        <begin position="1"/>
        <end position="25"/>
    </location>
</feature>
<name>A0A066RSH9_9GAMM</name>